<protein>
    <submittedName>
        <fullName evidence="2">Uncharacterized protein</fullName>
    </submittedName>
</protein>
<reference evidence="2 3" key="1">
    <citation type="submission" date="2015-02" db="EMBL/GenBank/DDBJ databases">
        <title>Evolution of amylase-binding proteins of oral streptococcal species.</title>
        <authorList>
            <person name="Haase E.M."/>
        </authorList>
    </citation>
    <scope>NUCLEOTIDE SEQUENCE [LARGE SCALE GENOMIC DNA]</scope>
    <source>
        <strain evidence="2 3">G9B</strain>
    </source>
</reference>
<keyword evidence="1" id="KW-1133">Transmembrane helix</keyword>
<dbReference type="Proteomes" id="UP000033658">
    <property type="component" value="Unassembled WGS sequence"/>
</dbReference>
<dbReference type="EMBL" id="JYGL01000001">
    <property type="protein sequence ID" value="KJQ59609.1"/>
    <property type="molecule type" value="Genomic_DNA"/>
</dbReference>
<keyword evidence="1" id="KW-0472">Membrane</keyword>
<gene>
    <name evidence="2" type="ORF">TZ86_01480</name>
</gene>
<feature type="transmembrane region" description="Helical" evidence="1">
    <location>
        <begin position="7"/>
        <end position="29"/>
    </location>
</feature>
<accession>A0AAW3HAC9</accession>
<dbReference type="RefSeq" id="WP_045504677.1">
    <property type="nucleotide sequence ID" value="NZ_JAQEAY010000006.1"/>
</dbReference>
<keyword evidence="1" id="KW-0812">Transmembrane</keyword>
<proteinExistence type="predicted"/>
<feature type="transmembrane region" description="Helical" evidence="1">
    <location>
        <begin position="35"/>
        <end position="52"/>
    </location>
</feature>
<evidence type="ECO:0000313" key="2">
    <source>
        <dbReference type="EMBL" id="KJQ59609.1"/>
    </source>
</evidence>
<comment type="caution">
    <text evidence="2">The sequence shown here is derived from an EMBL/GenBank/DDBJ whole genome shotgun (WGS) entry which is preliminary data.</text>
</comment>
<dbReference type="AlphaFoldDB" id="A0AAW3HAC9"/>
<organism evidence="2 3">
    <name type="scientific">Streptococcus gordonii</name>
    <dbReference type="NCBI Taxonomy" id="1302"/>
    <lineage>
        <taxon>Bacteria</taxon>
        <taxon>Bacillati</taxon>
        <taxon>Bacillota</taxon>
        <taxon>Bacilli</taxon>
        <taxon>Lactobacillales</taxon>
        <taxon>Streptococcaceae</taxon>
        <taxon>Streptococcus</taxon>
    </lineage>
</organism>
<evidence type="ECO:0000313" key="3">
    <source>
        <dbReference type="Proteomes" id="UP000033658"/>
    </source>
</evidence>
<name>A0AAW3HAC9_STRGN</name>
<evidence type="ECO:0000256" key="1">
    <source>
        <dbReference type="SAM" id="Phobius"/>
    </source>
</evidence>
<sequence>MTNFKQYFSKIIVIGFLILLGINNVFRPIDQNHQLINMIGLMLILFVLLNQLKSRFFNKNK</sequence>